<dbReference type="AlphaFoldDB" id="A0A1I2HYI6"/>
<accession>A0A1I2HYI6</accession>
<feature type="transmembrane region" description="Helical" evidence="1">
    <location>
        <begin position="33"/>
        <end position="53"/>
    </location>
</feature>
<proteinExistence type="predicted"/>
<keyword evidence="1" id="KW-1133">Transmembrane helix</keyword>
<dbReference type="OrthoDB" id="9810847at2"/>
<dbReference type="PANTHER" id="PTHR37309">
    <property type="entry name" value="SLR0284 PROTEIN"/>
    <property type="match status" value="1"/>
</dbReference>
<dbReference type="InterPro" id="IPR007165">
    <property type="entry name" value="Phage_holin_4_2"/>
</dbReference>
<dbReference type="PANTHER" id="PTHR37309:SF1">
    <property type="entry name" value="SLR0284 PROTEIN"/>
    <property type="match status" value="1"/>
</dbReference>
<dbReference type="STRING" id="285351.SAMN04488035_2603"/>
<evidence type="ECO:0000256" key="1">
    <source>
        <dbReference type="SAM" id="Phobius"/>
    </source>
</evidence>
<dbReference type="Pfam" id="PF04020">
    <property type="entry name" value="Phage_holin_4_2"/>
    <property type="match status" value="1"/>
</dbReference>
<sequence length="123" mass="12707">MGFLARTLVTALGLWVATSLVGGVDVVGAETPGGTAVVLGVVALVLGLVNAVVRPVVAFLAFPLYILTLGLFFLVVNALMLILTAWLTELLPWGLAVDGFWSAFFAAVVVSVVTLVGNLVVPD</sequence>
<dbReference type="Proteomes" id="UP000198520">
    <property type="component" value="Unassembled WGS sequence"/>
</dbReference>
<organism evidence="2 3">
    <name type="scientific">Flavimobilis marinus</name>
    <dbReference type="NCBI Taxonomy" id="285351"/>
    <lineage>
        <taxon>Bacteria</taxon>
        <taxon>Bacillati</taxon>
        <taxon>Actinomycetota</taxon>
        <taxon>Actinomycetes</taxon>
        <taxon>Micrococcales</taxon>
        <taxon>Jonesiaceae</taxon>
        <taxon>Flavimobilis</taxon>
    </lineage>
</organism>
<dbReference type="RefSeq" id="WP_093379578.1">
    <property type="nucleotide sequence ID" value="NZ_BNAN01000001.1"/>
</dbReference>
<reference evidence="3" key="1">
    <citation type="submission" date="2016-10" db="EMBL/GenBank/DDBJ databases">
        <authorList>
            <person name="Varghese N."/>
            <person name="Submissions S."/>
        </authorList>
    </citation>
    <scope>NUCLEOTIDE SEQUENCE [LARGE SCALE GENOMIC DNA]</scope>
    <source>
        <strain evidence="3">DSM 19083</strain>
    </source>
</reference>
<keyword evidence="3" id="KW-1185">Reference proteome</keyword>
<feature type="transmembrane region" description="Helical" evidence="1">
    <location>
        <begin position="99"/>
        <end position="121"/>
    </location>
</feature>
<protein>
    <submittedName>
        <fullName evidence="2">Putative membrane protein</fullName>
    </submittedName>
</protein>
<evidence type="ECO:0000313" key="2">
    <source>
        <dbReference type="EMBL" id="SFF34410.1"/>
    </source>
</evidence>
<evidence type="ECO:0000313" key="3">
    <source>
        <dbReference type="Proteomes" id="UP000198520"/>
    </source>
</evidence>
<keyword evidence="1" id="KW-0812">Transmembrane</keyword>
<gene>
    <name evidence="2" type="ORF">SAMN04488035_2603</name>
</gene>
<name>A0A1I2HYI6_9MICO</name>
<keyword evidence="1" id="KW-0472">Membrane</keyword>
<dbReference type="EMBL" id="FONZ01000005">
    <property type="protein sequence ID" value="SFF34410.1"/>
    <property type="molecule type" value="Genomic_DNA"/>
</dbReference>
<feature type="transmembrane region" description="Helical" evidence="1">
    <location>
        <begin position="65"/>
        <end position="87"/>
    </location>
</feature>